<evidence type="ECO:0000256" key="1">
    <source>
        <dbReference type="SAM" id="Phobius"/>
    </source>
</evidence>
<evidence type="ECO:0000313" key="3">
    <source>
        <dbReference type="Proteomes" id="UP000295221"/>
    </source>
</evidence>
<feature type="transmembrane region" description="Helical" evidence="1">
    <location>
        <begin position="325"/>
        <end position="347"/>
    </location>
</feature>
<feature type="transmembrane region" description="Helical" evidence="1">
    <location>
        <begin position="36"/>
        <end position="54"/>
    </location>
</feature>
<dbReference type="EMBL" id="SLWK01000006">
    <property type="protein sequence ID" value="TCO07876.1"/>
    <property type="molecule type" value="Genomic_DNA"/>
</dbReference>
<evidence type="ECO:0000313" key="2">
    <source>
        <dbReference type="EMBL" id="TCO07876.1"/>
    </source>
</evidence>
<organism evidence="2 3">
    <name type="scientific">Natronoflexus pectinivorans</name>
    <dbReference type="NCBI Taxonomy" id="682526"/>
    <lineage>
        <taxon>Bacteria</taxon>
        <taxon>Pseudomonadati</taxon>
        <taxon>Bacteroidota</taxon>
        <taxon>Bacteroidia</taxon>
        <taxon>Marinilabiliales</taxon>
        <taxon>Marinilabiliaceae</taxon>
        <taxon>Natronoflexus</taxon>
    </lineage>
</organism>
<name>A0A4R2GHM2_9BACT</name>
<proteinExistence type="predicted"/>
<dbReference type="RefSeq" id="WP_132433781.1">
    <property type="nucleotide sequence ID" value="NZ_SLWK01000006.1"/>
</dbReference>
<keyword evidence="1" id="KW-0812">Transmembrane</keyword>
<keyword evidence="1" id="KW-1133">Transmembrane helix</keyword>
<feature type="transmembrane region" description="Helical" evidence="1">
    <location>
        <begin position="66"/>
        <end position="84"/>
    </location>
</feature>
<accession>A0A4R2GHM2</accession>
<dbReference type="AlphaFoldDB" id="A0A4R2GHM2"/>
<gene>
    <name evidence="2" type="ORF">EV194_10616</name>
</gene>
<sequence>MIINLKTLGAFFFLIFTLSSFYFYEPVFFSAELLKLVYWLLCSCVILLSVKKLLYTKEQLVFANGLRILLFSIFFSMVPAFISWGQSPLLTLRATFPFLGFISYFYLLTINPSIKFLERIIWVFSFSYIFIYFLSLSLLPEVYFGSFADRRIDDMRAVFRLFIPGRGFLFLSFFFAVGRYIYNRRIIWLYLSIFLFAVILMHVIRQYILFSFVISAIALLWNLTWWRKVLIVLSAILIGGYVIENSNVIQSLVLLTETQIGTDKPTEDIRVTAYKYFSFNFSPNAFNAFFGNGVPHEASTYGAYYTNIINADQKLYLSDVGYAQIYGLFGILGLLASLFLMIRTFFLRVDIKYLYLKLFMIYVLFANILSGYFLSYHNVVAISIVFFMLEKVHTNVGINAHTSKLDLRYKNES</sequence>
<keyword evidence="3" id="KW-1185">Reference proteome</keyword>
<feature type="transmembrane region" description="Helical" evidence="1">
    <location>
        <begin position="90"/>
        <end position="108"/>
    </location>
</feature>
<evidence type="ECO:0008006" key="4">
    <source>
        <dbReference type="Google" id="ProtNLM"/>
    </source>
</evidence>
<feature type="transmembrane region" description="Helical" evidence="1">
    <location>
        <begin position="189"/>
        <end position="219"/>
    </location>
</feature>
<feature type="transmembrane region" description="Helical" evidence="1">
    <location>
        <begin position="225"/>
        <end position="243"/>
    </location>
</feature>
<feature type="transmembrane region" description="Helical" evidence="1">
    <location>
        <begin position="120"/>
        <end position="139"/>
    </location>
</feature>
<dbReference type="OrthoDB" id="1493117at2"/>
<keyword evidence="1" id="KW-0472">Membrane</keyword>
<feature type="transmembrane region" description="Helical" evidence="1">
    <location>
        <begin position="359"/>
        <end position="389"/>
    </location>
</feature>
<reference evidence="2 3" key="1">
    <citation type="submission" date="2019-03" db="EMBL/GenBank/DDBJ databases">
        <title>Genomic Encyclopedia of Type Strains, Phase IV (KMG-IV): sequencing the most valuable type-strain genomes for metagenomic binning, comparative biology and taxonomic classification.</title>
        <authorList>
            <person name="Goeker M."/>
        </authorList>
    </citation>
    <scope>NUCLEOTIDE SEQUENCE [LARGE SCALE GENOMIC DNA]</scope>
    <source>
        <strain evidence="2 3">DSM 24179</strain>
    </source>
</reference>
<comment type="caution">
    <text evidence="2">The sequence shown here is derived from an EMBL/GenBank/DDBJ whole genome shotgun (WGS) entry which is preliminary data.</text>
</comment>
<feature type="transmembrane region" description="Helical" evidence="1">
    <location>
        <begin position="159"/>
        <end position="182"/>
    </location>
</feature>
<dbReference type="Proteomes" id="UP000295221">
    <property type="component" value="Unassembled WGS sequence"/>
</dbReference>
<protein>
    <recommendedName>
        <fullName evidence="4">O-antigen ligase-like membrane protein</fullName>
    </recommendedName>
</protein>
<feature type="transmembrane region" description="Helical" evidence="1">
    <location>
        <begin position="7"/>
        <end position="24"/>
    </location>
</feature>